<dbReference type="EMBL" id="JAHVJA010000002">
    <property type="protein sequence ID" value="MBY6138802.1"/>
    <property type="molecule type" value="Genomic_DNA"/>
</dbReference>
<comment type="caution">
    <text evidence="2">The sequence shown here is derived from an EMBL/GenBank/DDBJ whole genome shotgun (WGS) entry which is preliminary data.</text>
</comment>
<reference evidence="2 3" key="1">
    <citation type="submission" date="2021-06" db="EMBL/GenBank/DDBJ databases">
        <title>50 bacteria genomes isolated from Dapeng, Shenzhen, China.</title>
        <authorList>
            <person name="Zheng W."/>
            <person name="Yu S."/>
            <person name="Huang Y."/>
        </authorList>
    </citation>
    <scope>NUCLEOTIDE SEQUENCE [LARGE SCALE GENOMIC DNA]</scope>
    <source>
        <strain evidence="2 3">DP1N14-2</strain>
    </source>
</reference>
<evidence type="ECO:0000313" key="3">
    <source>
        <dbReference type="Proteomes" id="UP000766629"/>
    </source>
</evidence>
<accession>A0ABS7ND65</accession>
<keyword evidence="3" id="KW-1185">Reference proteome</keyword>
<name>A0ABS7ND65_9RHOB</name>
<evidence type="ECO:0008006" key="4">
    <source>
        <dbReference type="Google" id="ProtNLM"/>
    </source>
</evidence>
<dbReference type="RefSeq" id="WP_222507570.1">
    <property type="nucleotide sequence ID" value="NZ_JAHVJA010000002.1"/>
</dbReference>
<feature type="region of interest" description="Disordered" evidence="1">
    <location>
        <begin position="221"/>
        <end position="254"/>
    </location>
</feature>
<evidence type="ECO:0000313" key="2">
    <source>
        <dbReference type="EMBL" id="MBY6138802.1"/>
    </source>
</evidence>
<organism evidence="2 3">
    <name type="scientific">Leisingera daeponensis</name>
    <dbReference type="NCBI Taxonomy" id="405746"/>
    <lineage>
        <taxon>Bacteria</taxon>
        <taxon>Pseudomonadati</taxon>
        <taxon>Pseudomonadota</taxon>
        <taxon>Alphaproteobacteria</taxon>
        <taxon>Rhodobacterales</taxon>
        <taxon>Roseobacteraceae</taxon>
        <taxon>Leisingera</taxon>
    </lineage>
</organism>
<proteinExistence type="predicted"/>
<sequence length="254" mass="27214">MIWRPAELVWRRLAAGLLAGLLLCLAPVLAEQPRTGLMWNRTGLPAVFPLQVKTPAGADYYLVLSGSGGDALAAYIEGGAFFKVLVPPGRYVLRIASGSGWQSEDRLFGPETLVFEMPEPLDFAVRGAGIKAGHLVTLARQPRGGGLRAEVKGQFVCQIASLESPAPAQPLAELPGGFTLGGGPHGRAVLHLRWRLGVAPVEPGTPDAMRQRSLFVLGHPNLPRQGPEAFSPDLPELQPEPRSRSYSVRSLYCG</sequence>
<gene>
    <name evidence="2" type="ORF">KUV26_05070</name>
</gene>
<evidence type="ECO:0000256" key="1">
    <source>
        <dbReference type="SAM" id="MobiDB-lite"/>
    </source>
</evidence>
<dbReference type="Proteomes" id="UP000766629">
    <property type="component" value="Unassembled WGS sequence"/>
</dbReference>
<protein>
    <recommendedName>
        <fullName evidence="4">DUF2846 domain-containing protein</fullName>
    </recommendedName>
</protein>